<dbReference type="EMBL" id="CP133594">
    <property type="protein sequence ID" value="WMW22134.1"/>
    <property type="molecule type" value="Genomic_DNA"/>
</dbReference>
<gene>
    <name evidence="1" type="ORF">RE476_12305</name>
</gene>
<proteinExistence type="predicted"/>
<evidence type="ECO:0000313" key="2">
    <source>
        <dbReference type="Proteomes" id="UP001183006"/>
    </source>
</evidence>
<dbReference type="Gene3D" id="2.160.10.10">
    <property type="entry name" value="Hexapeptide repeat proteins"/>
    <property type="match status" value="1"/>
</dbReference>
<sequence length="276" mass="29942">MEEHTIVVDGDVIAGNHSDIKYGIIANSIILGERVSLSGDLISTGDTRIDIWSQIGGNVKTDKNAYIGEFVTIEGKLVVKSDLDIGNDVKINGGFEAKGWIVVRNPIPVIVYLFLYISELLRLGKDEEVEKALEDLFEDDVESIGLNSMIIPNGSKISMDSMKVPSNAIIGNKCRLVGNIRATSLEMANDTTLYGSIRTIQDVKLGTDNVIHGNIISRGNVYIASGTHVLGEINSQSITIHESARVDGVMRAPGGIIFERDEDAGLSDNELMQLDI</sequence>
<dbReference type="SUPFAM" id="SSF51161">
    <property type="entry name" value="Trimeric LpxA-like enzymes"/>
    <property type="match status" value="1"/>
</dbReference>
<evidence type="ECO:0000313" key="1">
    <source>
        <dbReference type="EMBL" id="WMW22134.1"/>
    </source>
</evidence>
<keyword evidence="2" id="KW-1185">Reference proteome</keyword>
<organism evidence="1 2">
    <name type="scientific">Methanolobus mangrovi</name>
    <dbReference type="NCBI Taxonomy" id="3072977"/>
    <lineage>
        <taxon>Archaea</taxon>
        <taxon>Methanobacteriati</taxon>
        <taxon>Methanobacteriota</taxon>
        <taxon>Stenosarchaea group</taxon>
        <taxon>Methanomicrobia</taxon>
        <taxon>Methanosarcinales</taxon>
        <taxon>Methanosarcinaceae</taxon>
        <taxon>Methanolobus</taxon>
    </lineage>
</organism>
<dbReference type="AlphaFoldDB" id="A0AA51UFS4"/>
<dbReference type="InterPro" id="IPR011004">
    <property type="entry name" value="Trimer_LpxA-like_sf"/>
</dbReference>
<accession>A0AA51UFS4</accession>
<dbReference type="RefSeq" id="WP_309307928.1">
    <property type="nucleotide sequence ID" value="NZ_CP133594.1"/>
</dbReference>
<dbReference type="Proteomes" id="UP001183006">
    <property type="component" value="Chromosome"/>
</dbReference>
<reference evidence="1" key="1">
    <citation type="submission" date="2023-08" db="EMBL/GenBank/DDBJ databases">
        <title>Methanolobus mangrovi sp. nov. and Methanolobus sediminis sp. nov, two novel methylotrophic methanogens isolated from mangrove sediments in China.</title>
        <authorList>
            <person name="Zhou J."/>
        </authorList>
    </citation>
    <scope>NUCLEOTIDE SEQUENCE</scope>
    <source>
        <strain evidence="1">FTZ2</strain>
    </source>
</reference>
<name>A0AA51UFS4_9EURY</name>
<dbReference type="GeneID" id="84230936"/>
<dbReference type="KEGG" id="mmav:RE476_12305"/>
<protein>
    <submittedName>
        <fullName evidence="1">Polymer-forming cytoskeletal protein</fullName>
    </submittedName>
</protein>